<evidence type="ECO:0000313" key="7">
    <source>
        <dbReference type="Proteomes" id="UP000078486"/>
    </source>
</evidence>
<protein>
    <recommendedName>
        <fullName evidence="8">L-aspartate oxidase</fullName>
    </recommendedName>
</protein>
<dbReference type="SUPFAM" id="SSF56425">
    <property type="entry name" value="Succinate dehydrogenase/fumarate reductase flavoprotein, catalytic domain"/>
    <property type="match status" value="1"/>
</dbReference>
<dbReference type="InterPro" id="IPR015939">
    <property type="entry name" value="Fum_Rdtase/Succ_DH_flav-like_C"/>
</dbReference>
<comment type="cofactor">
    <cofactor evidence="1">
        <name>FAD</name>
        <dbReference type="ChEBI" id="CHEBI:57692"/>
    </cofactor>
</comment>
<keyword evidence="3" id="KW-0560">Oxidoreductase</keyword>
<dbReference type="OrthoDB" id="9806724at2"/>
<evidence type="ECO:0000313" key="6">
    <source>
        <dbReference type="EMBL" id="OAM90775.1"/>
    </source>
</evidence>
<reference evidence="6 7" key="1">
    <citation type="submission" date="2016-01" db="EMBL/GenBank/DDBJ databases">
        <title>High potential of lignocellulose degradation of a new Verrucomicrobia species.</title>
        <authorList>
            <person name="Wang Y."/>
            <person name="Shi Y."/>
            <person name="Qiu Z."/>
            <person name="Liu S."/>
            <person name="Yang H."/>
        </authorList>
    </citation>
    <scope>NUCLEOTIDE SEQUENCE [LARGE SCALE GENOMIC DNA]</scope>
    <source>
        <strain evidence="6 7">TSB47</strain>
    </source>
</reference>
<dbReference type="RefSeq" id="WP_068769330.1">
    <property type="nucleotide sequence ID" value="NZ_CP109796.1"/>
</dbReference>
<dbReference type="InterPro" id="IPR036188">
    <property type="entry name" value="FAD/NAD-bd_sf"/>
</dbReference>
<dbReference type="GO" id="GO:0016491">
    <property type="term" value="F:oxidoreductase activity"/>
    <property type="evidence" value="ECO:0007669"/>
    <property type="project" value="UniProtKB-KW"/>
</dbReference>
<gene>
    <name evidence="6" type="ORF">AW736_06200</name>
</gene>
<comment type="caution">
    <text evidence="6">The sequence shown here is derived from an EMBL/GenBank/DDBJ whole genome shotgun (WGS) entry which is preliminary data.</text>
</comment>
<dbReference type="Pfam" id="PF02910">
    <property type="entry name" value="Succ_DH_flav_C"/>
    <property type="match status" value="1"/>
</dbReference>
<name>A0A178INI8_9BACT</name>
<sequence>MTPLQEIQTDVLVIGAGIAGLRAGLAARRAGASVLIVAKGVAASPGVIGFNAPVGSGDSVHAFFDDTYKGGLEIADPALVRLLVENATAAAGGMEALGLRLDRMPDRTWHLQKALGCSHARLLHQGNRTARVGMDALARVLAKGGVVTRHGVFVSELLTTRTGAVAGALAADLRARKLLLIRAGAVVLACGGGGGIYAGGTYPKSLTGDGYALAWRAGAELTDMEFVQFEPCHCIFPKRIGLSTTLFAHGGQLRNALNERFVLKEYPEGEGSAPKDALARLVALEIKAGRGTPHGGVWCDLTDIPEKFIKEEHSAYYSLFLKHGIDLTKQPLEAGPAPHTFLGGVAINARCESTVPGLFAAGEVTGGVHGANRIGGNAGTDIFVFGAMAGASAAAYARSRRARTLPGAARRAENLAAPLSPVGRWGRWSMFARSIRELMTAKAGVIREETELREAAAELRAIDAEVAALGACSLDDFAGQTEIRNMALTGLCVAEAALRRRESRGVHYRDDFPERDDARWRKSIYLRQAGGRLRAAVRTRRKGAGA</sequence>
<dbReference type="Gene3D" id="3.50.50.60">
    <property type="entry name" value="FAD/NAD(P)-binding domain"/>
    <property type="match status" value="1"/>
</dbReference>
<dbReference type="AlphaFoldDB" id="A0A178INI8"/>
<dbReference type="PANTHER" id="PTHR11632">
    <property type="entry name" value="SUCCINATE DEHYDROGENASE 2 FLAVOPROTEIN SUBUNIT"/>
    <property type="match status" value="1"/>
</dbReference>
<keyword evidence="2" id="KW-0285">Flavoprotein</keyword>
<evidence type="ECO:0000256" key="3">
    <source>
        <dbReference type="ARBA" id="ARBA00023002"/>
    </source>
</evidence>
<dbReference type="SUPFAM" id="SSF51905">
    <property type="entry name" value="FAD/NAD(P)-binding domain"/>
    <property type="match status" value="1"/>
</dbReference>
<evidence type="ECO:0000256" key="1">
    <source>
        <dbReference type="ARBA" id="ARBA00001974"/>
    </source>
</evidence>
<dbReference type="InterPro" id="IPR003953">
    <property type="entry name" value="FAD-dep_OxRdtase_2_FAD-bd"/>
</dbReference>
<evidence type="ECO:0000259" key="4">
    <source>
        <dbReference type="Pfam" id="PF00890"/>
    </source>
</evidence>
<dbReference type="Pfam" id="PF00890">
    <property type="entry name" value="FAD_binding_2"/>
    <property type="match status" value="1"/>
</dbReference>
<evidence type="ECO:0000256" key="2">
    <source>
        <dbReference type="ARBA" id="ARBA00022630"/>
    </source>
</evidence>
<dbReference type="Proteomes" id="UP000078486">
    <property type="component" value="Unassembled WGS sequence"/>
</dbReference>
<dbReference type="PANTHER" id="PTHR11632:SF51">
    <property type="entry name" value="SUCCINATE DEHYDROGENASE [UBIQUINONE] FLAVOPROTEIN SUBUNIT, MITOCHONDRIAL"/>
    <property type="match status" value="1"/>
</dbReference>
<dbReference type="Gene3D" id="1.20.58.100">
    <property type="entry name" value="Fumarate reductase/succinate dehydrogenase flavoprotein-like, C-terminal domain"/>
    <property type="match status" value="1"/>
</dbReference>
<dbReference type="PIRSF" id="PIRSF000171">
    <property type="entry name" value="SDHA_APRA_LASPO"/>
    <property type="match status" value="1"/>
</dbReference>
<feature type="domain" description="FAD-dependent oxidoreductase 2 FAD-binding" evidence="4">
    <location>
        <begin position="10"/>
        <end position="377"/>
    </location>
</feature>
<feature type="domain" description="Fumarate reductase/succinate dehydrogenase flavoprotein-like C-terminal" evidence="5">
    <location>
        <begin position="434"/>
        <end position="526"/>
    </location>
</feature>
<dbReference type="SUPFAM" id="SSF46977">
    <property type="entry name" value="Succinate dehydrogenase/fumarate reductase flavoprotein C-terminal domain"/>
    <property type="match status" value="1"/>
</dbReference>
<evidence type="ECO:0000259" key="5">
    <source>
        <dbReference type="Pfam" id="PF02910"/>
    </source>
</evidence>
<dbReference type="PRINTS" id="PR00411">
    <property type="entry name" value="PNDRDTASEI"/>
</dbReference>
<accession>A0A178INI8</accession>
<proteinExistence type="predicted"/>
<organism evidence="6 7">
    <name type="scientific">Termitidicoccus mucosus</name>
    <dbReference type="NCBI Taxonomy" id="1184151"/>
    <lineage>
        <taxon>Bacteria</taxon>
        <taxon>Pseudomonadati</taxon>
        <taxon>Verrucomicrobiota</taxon>
        <taxon>Opitutia</taxon>
        <taxon>Opitutales</taxon>
        <taxon>Opitutaceae</taxon>
        <taxon>Termitidicoccus</taxon>
    </lineage>
</organism>
<dbReference type="EMBL" id="LRRQ01000048">
    <property type="protein sequence ID" value="OAM90775.1"/>
    <property type="molecule type" value="Genomic_DNA"/>
</dbReference>
<dbReference type="InterPro" id="IPR030664">
    <property type="entry name" value="SdhA/FrdA/AprA"/>
</dbReference>
<dbReference type="InterPro" id="IPR027477">
    <property type="entry name" value="Succ_DH/fumarate_Rdtase_cat_sf"/>
</dbReference>
<evidence type="ECO:0008006" key="8">
    <source>
        <dbReference type="Google" id="ProtNLM"/>
    </source>
</evidence>
<dbReference type="InterPro" id="IPR037099">
    <property type="entry name" value="Fum_R/Succ_DH_flav-like_C_sf"/>
</dbReference>
<dbReference type="PRINTS" id="PR00368">
    <property type="entry name" value="FADPNR"/>
</dbReference>
<dbReference type="STRING" id="1184151.AW736_06200"/>
<keyword evidence="7" id="KW-1185">Reference proteome</keyword>
<dbReference type="Gene3D" id="3.90.700.10">
    <property type="entry name" value="Succinate dehydrogenase/fumarate reductase flavoprotein, catalytic domain"/>
    <property type="match status" value="1"/>
</dbReference>